<organism evidence="4 5">
    <name type="scientific">Streptomyces uncialis</name>
    <dbReference type="NCBI Taxonomy" id="1048205"/>
    <lineage>
        <taxon>Bacteria</taxon>
        <taxon>Bacillati</taxon>
        <taxon>Actinomycetota</taxon>
        <taxon>Actinomycetes</taxon>
        <taxon>Kitasatosporales</taxon>
        <taxon>Streptomycetaceae</taxon>
        <taxon>Streptomyces</taxon>
    </lineage>
</organism>
<dbReference type="PANTHER" id="PTHR43767">
    <property type="entry name" value="LONG-CHAIN-FATTY-ACID--COA LIGASE"/>
    <property type="match status" value="1"/>
</dbReference>
<dbReference type="Pfam" id="PF00501">
    <property type="entry name" value="AMP-binding"/>
    <property type="match status" value="1"/>
</dbReference>
<dbReference type="GO" id="GO:0016877">
    <property type="term" value="F:ligase activity, forming carbon-sulfur bonds"/>
    <property type="evidence" value="ECO:0007669"/>
    <property type="project" value="UniProtKB-ARBA"/>
</dbReference>
<proteinExistence type="predicted"/>
<name>A0A1Q4V301_9ACTN</name>
<evidence type="ECO:0000313" key="4">
    <source>
        <dbReference type="EMBL" id="OKH92255.1"/>
    </source>
</evidence>
<evidence type="ECO:0000313" key="5">
    <source>
        <dbReference type="Proteomes" id="UP000186455"/>
    </source>
</evidence>
<dbReference type="Proteomes" id="UP000186455">
    <property type="component" value="Unassembled WGS sequence"/>
</dbReference>
<keyword evidence="5" id="KW-1185">Reference proteome</keyword>
<dbReference type="RefSeq" id="WP_073792580.1">
    <property type="nucleotide sequence ID" value="NZ_LFBV01000007.1"/>
</dbReference>
<reference evidence="4 5" key="1">
    <citation type="submission" date="2015-06" db="EMBL/GenBank/DDBJ databases">
        <title>Cloning and characterization of the uncialamcin biosynthetic gene cluster.</title>
        <authorList>
            <person name="Yan X."/>
            <person name="Huang T."/>
            <person name="Ge H."/>
            <person name="Shen B."/>
        </authorList>
    </citation>
    <scope>NUCLEOTIDE SEQUENCE [LARGE SCALE GENOMIC DNA]</scope>
    <source>
        <strain evidence="4 5">DCA2648</strain>
    </source>
</reference>
<evidence type="ECO:0000256" key="1">
    <source>
        <dbReference type="SAM" id="MobiDB-lite"/>
    </source>
</evidence>
<dbReference type="InterPro" id="IPR020845">
    <property type="entry name" value="AMP-binding_CS"/>
</dbReference>
<dbReference type="PANTHER" id="PTHR43767:SF7">
    <property type="entry name" value="MEDIUM_LONG-CHAIN-FATTY-ACID--COA LIGASE FADD8"/>
    <property type="match status" value="1"/>
</dbReference>
<dbReference type="Gene3D" id="3.30.300.30">
    <property type="match status" value="1"/>
</dbReference>
<evidence type="ECO:0000259" key="3">
    <source>
        <dbReference type="Pfam" id="PF13193"/>
    </source>
</evidence>
<dbReference type="InterPro" id="IPR025110">
    <property type="entry name" value="AMP-bd_C"/>
</dbReference>
<dbReference type="InterPro" id="IPR045851">
    <property type="entry name" value="AMP-bd_C_sf"/>
</dbReference>
<feature type="domain" description="AMP-binding enzyme C-terminal" evidence="3">
    <location>
        <begin position="422"/>
        <end position="497"/>
    </location>
</feature>
<dbReference type="InterPro" id="IPR050237">
    <property type="entry name" value="ATP-dep_AMP-bd_enzyme"/>
</dbReference>
<feature type="domain" description="AMP-dependent synthetase/ligase" evidence="2">
    <location>
        <begin position="16"/>
        <end position="372"/>
    </location>
</feature>
<comment type="caution">
    <text evidence="4">The sequence shown here is derived from an EMBL/GenBank/DDBJ whole genome shotgun (WGS) entry which is preliminary data.</text>
</comment>
<dbReference type="EMBL" id="LFBV01000007">
    <property type="protein sequence ID" value="OKH92255.1"/>
    <property type="molecule type" value="Genomic_DNA"/>
</dbReference>
<dbReference type="SUPFAM" id="SSF56801">
    <property type="entry name" value="Acetyl-CoA synthetase-like"/>
    <property type="match status" value="1"/>
</dbReference>
<keyword evidence="4" id="KW-0436">Ligase</keyword>
<dbReference type="Gene3D" id="3.40.50.12780">
    <property type="entry name" value="N-terminal domain of ligase-like"/>
    <property type="match status" value="1"/>
</dbReference>
<dbReference type="PROSITE" id="PS00455">
    <property type="entry name" value="AMP_BINDING"/>
    <property type="match status" value="1"/>
</dbReference>
<accession>A0A1Q4V301</accession>
<dbReference type="Pfam" id="PF13193">
    <property type="entry name" value="AMP-binding_C"/>
    <property type="match status" value="1"/>
</dbReference>
<dbReference type="InterPro" id="IPR042099">
    <property type="entry name" value="ANL_N_sf"/>
</dbReference>
<feature type="region of interest" description="Disordered" evidence="1">
    <location>
        <begin position="506"/>
        <end position="527"/>
    </location>
</feature>
<dbReference type="AlphaFoldDB" id="A0A1Q4V301"/>
<dbReference type="STRING" id="1048205.AB852_25360"/>
<gene>
    <name evidence="4" type="ORF">AB852_25360</name>
</gene>
<protein>
    <submittedName>
        <fullName evidence="4">Fatty acid--CoA ligase</fullName>
    </submittedName>
</protein>
<evidence type="ECO:0000259" key="2">
    <source>
        <dbReference type="Pfam" id="PF00501"/>
    </source>
</evidence>
<sequence length="527" mass="55295">MPDQHRFVENTLAVLAARPDAEAVVQGPRRITAGEFRALVLRTARALRRRGLRRGDGVALLGRNSPEVIAVRYAAHLLGCRVGHLSTGLTAKALAAGVEDIGARVLIADPASAGLVAAAPDLAAVPDVLALGPGGHGDDLLALAARESADPVESPTAPDDPCAIHHTGGTTGPPKGICRTYGQIGGIIAAPLPPTLAEVPDGERLLVCTTLTMFGGFLADRVLARGGTVVLQDGFDAAAVLDAVERERVTRLFLPPPLLYALIDHPAVGDHDLSGLRVLLYGASPASPARLADALRTLGPVLVQHYGQNEAGSISLLAAADHDPARPELLRSVGRPLPGVSVEIRDPAGRVLPTGRVGEIWVRSPGLMSGYWKRPDLTAEALRDGWLRTGDLGRSGPTGLLTLTDRVKDVIVVDTVNVYTTEIEHTLDAHPEVLHSAVYGVPDADGVEEVHATVVRAPGAAVDAEALRAWARREQSSVYRLARVAFTDRLPLTEGGKPDKRLLRRLTGTPAGSLPGTPATSLPGDRT</sequence>
<dbReference type="InterPro" id="IPR000873">
    <property type="entry name" value="AMP-dep_synth/lig_dom"/>
</dbReference>